<gene>
    <name evidence="1" type="ORF">EVAR_5128_1</name>
</gene>
<sequence>MWNKWRGRDRENKCVIPKSWDGGGRTGAQRAPPAHVGVIARWIKLIFSNGLRHYFSKISYRRVVSRQGNSLRVNNTTQNFVCTFNVVAHFEHYHDTTAAPRVGSKETDANKPAGKNLLYNSEFTGKLKKNLRKNRNGIRISLENKIGIEPPPFSLSKVVRVRGARDERACRVTARAELWTKATPHTNLRQNTPGHRAPSFQSCLATAHKIYDVQVSTREFRDGALYNINLAYTFSILTMRSLGARQMARVSRPQSDIRKERR</sequence>
<name>A0A4C1SUJ8_EUMVA</name>
<dbReference type="AlphaFoldDB" id="A0A4C1SUJ8"/>
<accession>A0A4C1SUJ8</accession>
<keyword evidence="2" id="KW-1185">Reference proteome</keyword>
<comment type="caution">
    <text evidence="1">The sequence shown here is derived from an EMBL/GenBank/DDBJ whole genome shotgun (WGS) entry which is preliminary data.</text>
</comment>
<dbReference type="Proteomes" id="UP000299102">
    <property type="component" value="Unassembled WGS sequence"/>
</dbReference>
<reference evidence="1 2" key="1">
    <citation type="journal article" date="2019" name="Commun. Biol.">
        <title>The bagworm genome reveals a unique fibroin gene that provides high tensile strength.</title>
        <authorList>
            <person name="Kono N."/>
            <person name="Nakamura H."/>
            <person name="Ohtoshi R."/>
            <person name="Tomita M."/>
            <person name="Numata K."/>
            <person name="Arakawa K."/>
        </authorList>
    </citation>
    <scope>NUCLEOTIDE SEQUENCE [LARGE SCALE GENOMIC DNA]</scope>
</reference>
<dbReference type="EMBL" id="BGZK01000019">
    <property type="protein sequence ID" value="GBP05832.1"/>
    <property type="molecule type" value="Genomic_DNA"/>
</dbReference>
<evidence type="ECO:0000313" key="1">
    <source>
        <dbReference type="EMBL" id="GBP05832.1"/>
    </source>
</evidence>
<organism evidence="1 2">
    <name type="scientific">Eumeta variegata</name>
    <name type="common">Bagworm moth</name>
    <name type="synonym">Eumeta japonica</name>
    <dbReference type="NCBI Taxonomy" id="151549"/>
    <lineage>
        <taxon>Eukaryota</taxon>
        <taxon>Metazoa</taxon>
        <taxon>Ecdysozoa</taxon>
        <taxon>Arthropoda</taxon>
        <taxon>Hexapoda</taxon>
        <taxon>Insecta</taxon>
        <taxon>Pterygota</taxon>
        <taxon>Neoptera</taxon>
        <taxon>Endopterygota</taxon>
        <taxon>Lepidoptera</taxon>
        <taxon>Glossata</taxon>
        <taxon>Ditrysia</taxon>
        <taxon>Tineoidea</taxon>
        <taxon>Psychidae</taxon>
        <taxon>Oiketicinae</taxon>
        <taxon>Eumeta</taxon>
    </lineage>
</organism>
<evidence type="ECO:0000313" key="2">
    <source>
        <dbReference type="Proteomes" id="UP000299102"/>
    </source>
</evidence>
<protein>
    <submittedName>
        <fullName evidence="1">Uncharacterized protein</fullName>
    </submittedName>
</protein>
<proteinExistence type="predicted"/>